<dbReference type="RefSeq" id="WP_103919567.1">
    <property type="nucleotide sequence ID" value="NZ_FMSV02000369.1"/>
</dbReference>
<name>A0A1H6F6D3_9GAMM</name>
<protein>
    <recommendedName>
        <fullName evidence="3">V-type ATP synthase subunit C</fullName>
    </recommendedName>
</protein>
<proteinExistence type="predicted"/>
<dbReference type="AlphaFoldDB" id="A0A1H6F6D3"/>
<keyword evidence="2" id="KW-1185">Reference proteome</keyword>
<evidence type="ECO:0000313" key="1">
    <source>
        <dbReference type="EMBL" id="SEH05672.1"/>
    </source>
</evidence>
<dbReference type="OrthoDB" id="556081at2"/>
<gene>
    <name evidence="1" type="ORF">MBHS_01527</name>
</gene>
<organism evidence="1 2">
    <name type="scientific">Candidatus Venteria ishoeyi</name>
    <dbReference type="NCBI Taxonomy" id="1899563"/>
    <lineage>
        <taxon>Bacteria</taxon>
        <taxon>Pseudomonadati</taxon>
        <taxon>Pseudomonadota</taxon>
        <taxon>Gammaproteobacteria</taxon>
        <taxon>Thiotrichales</taxon>
        <taxon>Thiotrichaceae</taxon>
        <taxon>Venteria</taxon>
    </lineage>
</organism>
<dbReference type="Proteomes" id="UP000236724">
    <property type="component" value="Unassembled WGS sequence"/>
</dbReference>
<accession>A0A1H6F6D3</accession>
<evidence type="ECO:0000313" key="2">
    <source>
        <dbReference type="Proteomes" id="UP000236724"/>
    </source>
</evidence>
<dbReference type="EMBL" id="FMSV02000369">
    <property type="protein sequence ID" value="SEH05672.1"/>
    <property type="molecule type" value="Genomic_DNA"/>
</dbReference>
<sequence>MSGEAYLTLMSALPHLGDLFTAKESPCSGYKLATRLKMLSQEDAELLSEIENLLQWSHNPITLRDAEILSRAKKLLPRLQEKSELLAETVDNRLEQRTVLAAMRRRQRGDIAPPTDSLWGYGRWLKHIARYWNEPTFRLEGVYPWLSEAEQLLREDATVELDHLLLRSKWEYLGYIGEGHYFDFEAVVIYVLRWNIINRWTGYSGKAAAVRFTNLVADGFMGLPK</sequence>
<evidence type="ECO:0008006" key="3">
    <source>
        <dbReference type="Google" id="ProtNLM"/>
    </source>
</evidence>
<reference evidence="1 2" key="1">
    <citation type="submission" date="2016-10" db="EMBL/GenBank/DDBJ databases">
        <authorList>
            <person name="de Groot N.N."/>
        </authorList>
    </citation>
    <scope>NUCLEOTIDE SEQUENCE [LARGE SCALE GENOMIC DNA]</scope>
    <source>
        <strain evidence="1">MBHS1</strain>
    </source>
</reference>